<protein>
    <submittedName>
        <fullName evidence="5">Coenzyme F420-reducing hydrogenase</fullName>
    </submittedName>
</protein>
<keyword evidence="2" id="KW-0408">Iron</keyword>
<accession>A0A329U873</accession>
<dbReference type="InterPro" id="IPR007525">
    <property type="entry name" value="FrhB_FdhB_C"/>
</dbReference>
<evidence type="ECO:0000256" key="1">
    <source>
        <dbReference type="ARBA" id="ARBA00022723"/>
    </source>
</evidence>
<evidence type="ECO:0000256" key="2">
    <source>
        <dbReference type="ARBA" id="ARBA00023004"/>
    </source>
</evidence>
<dbReference type="RefSeq" id="WP_112091078.1">
    <property type="nucleotide sequence ID" value="NZ_PRLD01000007.1"/>
</dbReference>
<proteinExistence type="predicted"/>
<dbReference type="Gene3D" id="3.30.70.20">
    <property type="match status" value="1"/>
</dbReference>
<evidence type="ECO:0000313" key="5">
    <source>
        <dbReference type="EMBL" id="RAW57276.1"/>
    </source>
</evidence>
<evidence type="ECO:0000259" key="4">
    <source>
        <dbReference type="PROSITE" id="PS51379"/>
    </source>
</evidence>
<dbReference type="SUPFAM" id="SSF54862">
    <property type="entry name" value="4Fe-4S ferredoxins"/>
    <property type="match status" value="1"/>
</dbReference>
<evidence type="ECO:0000313" key="6">
    <source>
        <dbReference type="Proteomes" id="UP000251281"/>
    </source>
</evidence>
<dbReference type="GO" id="GO:0046872">
    <property type="term" value="F:metal ion binding"/>
    <property type="evidence" value="ECO:0007669"/>
    <property type="project" value="UniProtKB-KW"/>
</dbReference>
<dbReference type="Proteomes" id="UP000251281">
    <property type="component" value="Unassembled WGS sequence"/>
</dbReference>
<dbReference type="Pfam" id="PF12838">
    <property type="entry name" value="Fer4_7"/>
    <property type="match status" value="1"/>
</dbReference>
<gene>
    <name evidence="5" type="ORF">C4N24_08660</name>
</gene>
<keyword evidence="1" id="KW-0479">Metal-binding</keyword>
<feature type="domain" description="4Fe-4S ferredoxin-type" evidence="4">
    <location>
        <begin position="1"/>
        <end position="30"/>
    </location>
</feature>
<dbReference type="AlphaFoldDB" id="A0A329U873"/>
<dbReference type="InterPro" id="IPR052977">
    <property type="entry name" value="Polyferredoxin-like_ET"/>
</dbReference>
<dbReference type="EMBL" id="PRLD01000007">
    <property type="protein sequence ID" value="RAW57276.1"/>
    <property type="molecule type" value="Genomic_DNA"/>
</dbReference>
<dbReference type="InterPro" id="IPR017896">
    <property type="entry name" value="4Fe4S_Fe-S-bd"/>
</dbReference>
<dbReference type="InterPro" id="IPR017900">
    <property type="entry name" value="4Fe4S_Fe_S_CS"/>
</dbReference>
<dbReference type="GO" id="GO:0051536">
    <property type="term" value="F:iron-sulfur cluster binding"/>
    <property type="evidence" value="ECO:0007669"/>
    <property type="project" value="UniProtKB-KW"/>
</dbReference>
<evidence type="ECO:0000256" key="3">
    <source>
        <dbReference type="ARBA" id="ARBA00023014"/>
    </source>
</evidence>
<comment type="caution">
    <text evidence="5">The sequence shown here is derived from an EMBL/GenBank/DDBJ whole genome shotgun (WGS) entry which is preliminary data.</text>
</comment>
<organism evidence="5 6">
    <name type="scientific">Faecalibacterium prausnitzii</name>
    <dbReference type="NCBI Taxonomy" id="853"/>
    <lineage>
        <taxon>Bacteria</taxon>
        <taxon>Bacillati</taxon>
        <taxon>Bacillota</taxon>
        <taxon>Clostridia</taxon>
        <taxon>Eubacteriales</taxon>
        <taxon>Oscillospiraceae</taxon>
        <taxon>Faecalibacterium</taxon>
    </lineage>
</organism>
<sequence length="371" mass="42366">MRTVCDRGRCTGCRVCVNVCKKDAIFIKDSLSAMNAVIDEVKCVNCKMCEKVCPNNNPVDKVQPQKWYQGWVCKTREQSSSGGVAAGLTQNFIQNGGYVAACLFKDGEFVFDITNDLDYARKFAGSKYVKSNPKNIYSKIYERLKQGDRVLFIGLPCQVAALNNYIKDKKNLYTVDLICHGSPSPIILEKYLAENYVDIRKIKDLNFRNKDGFGLRSGYKRISFDDGSDLYTFAFLTSLDYTENCYSCRYATLDRVSDITLGDSWGSELEAEEQKKGISLILCQTEKGKELLKNTKIELRDVNLNKAVKANHQLSYPSKMPTERKIFFKNIDKGFYYAISRCHPKMYYIRRLKYILHKAKIIRGGGSRDKN</sequence>
<dbReference type="PROSITE" id="PS51379">
    <property type="entry name" value="4FE4S_FER_2"/>
    <property type="match status" value="2"/>
</dbReference>
<keyword evidence="3" id="KW-0411">Iron-sulfur</keyword>
<dbReference type="PROSITE" id="PS00198">
    <property type="entry name" value="4FE4S_FER_1"/>
    <property type="match status" value="1"/>
</dbReference>
<feature type="domain" description="4Fe-4S ferredoxin-type" evidence="4">
    <location>
        <begin position="34"/>
        <end position="64"/>
    </location>
</feature>
<dbReference type="PANTHER" id="PTHR43193:SF2">
    <property type="entry name" value="POLYFERREDOXIN PROTEIN FWDF"/>
    <property type="match status" value="1"/>
</dbReference>
<dbReference type="PANTHER" id="PTHR43193">
    <property type="match status" value="1"/>
</dbReference>
<dbReference type="Pfam" id="PF04432">
    <property type="entry name" value="FrhB_FdhB_C"/>
    <property type="match status" value="1"/>
</dbReference>
<name>A0A329U873_9FIRM</name>
<reference evidence="5 6" key="1">
    <citation type="submission" date="2018-02" db="EMBL/GenBank/DDBJ databases">
        <title>Complete genome sequencing of Faecalibacterium prausnitzii strains isolated from the human gut.</title>
        <authorList>
            <person name="Fitzgerald B.C."/>
            <person name="Shkoporov A.N."/>
            <person name="Ross P.R."/>
            <person name="Hill C."/>
        </authorList>
    </citation>
    <scope>NUCLEOTIDE SEQUENCE [LARGE SCALE GENOMIC DNA]</scope>
    <source>
        <strain evidence="5 6">APC923/51-1</strain>
    </source>
</reference>